<comment type="catalytic activity">
    <reaction evidence="1">
        <text>chorismate = isochorismate</text>
        <dbReference type="Rhea" id="RHEA:18985"/>
        <dbReference type="ChEBI" id="CHEBI:29748"/>
        <dbReference type="ChEBI" id="CHEBI:29780"/>
        <dbReference type="EC" id="5.4.4.2"/>
    </reaction>
</comment>
<evidence type="ECO:0000256" key="2">
    <source>
        <dbReference type="ARBA" id="ARBA00005297"/>
    </source>
</evidence>
<comment type="caution">
    <text evidence="8">The sequence shown here is derived from an EMBL/GenBank/DDBJ whole genome shotgun (WGS) entry which is preliminary data.</text>
</comment>
<dbReference type="EC" id="5.4.4.2" evidence="3"/>
<evidence type="ECO:0000313" key="9">
    <source>
        <dbReference type="Proteomes" id="UP000280346"/>
    </source>
</evidence>
<proteinExistence type="inferred from homology"/>
<evidence type="ECO:0000256" key="1">
    <source>
        <dbReference type="ARBA" id="ARBA00000799"/>
    </source>
</evidence>
<evidence type="ECO:0000256" key="3">
    <source>
        <dbReference type="ARBA" id="ARBA00012824"/>
    </source>
</evidence>
<dbReference type="InterPro" id="IPR015890">
    <property type="entry name" value="Chorismate_C"/>
</dbReference>
<dbReference type="NCBIfam" id="TIGR00543">
    <property type="entry name" value="isochor_syn"/>
    <property type="match status" value="1"/>
</dbReference>
<sequence length="413" mass="43970">MDVISPSAGDFPSDGDSPDPDFVFSSQGKVLKSFGIAERLPVALNSPDFTGGAWDERLRNAFRALKAKGVDNPIVVGAVPFDSRQPAQLFIPRRYEIADAARFVRDAGDDGAALEVAGIHETINRRHYESAVGQALDLFRTTALKKVVLSRPLDIEARRLFAPQSLAHALLRQNPGAFVFSVPVAYGQTLIGASPELLIRKTGRNIVSNPLAGSARRSPSREEEERRVKALLGSQKDKTEHRYVVDAVREALSGHCATLSVPEGPSVIRTPTMLHLSTEIAGELADPSVSSLRLAHALHPTPAICGTPTDPAFDAIGRLEGYARNWYGGMVGWMDSQGNGEWALSIRCGLASGRNLRLYAGAGVVADSKPAAEWEETAAKLTTMLNAFGLSAAVATAGSGMAGSEMAGLEMAS</sequence>
<evidence type="ECO:0000256" key="4">
    <source>
        <dbReference type="ARBA" id="ARBA00023235"/>
    </source>
</evidence>
<dbReference type="Gene3D" id="3.60.120.10">
    <property type="entry name" value="Anthranilate synthase"/>
    <property type="match status" value="1"/>
</dbReference>
<dbReference type="PANTHER" id="PTHR42839:SF2">
    <property type="entry name" value="ISOCHORISMATE SYNTHASE ENTC"/>
    <property type="match status" value="1"/>
</dbReference>
<dbReference type="InterPro" id="IPR004561">
    <property type="entry name" value="IsoChor_synthase"/>
</dbReference>
<dbReference type="Pfam" id="PF00425">
    <property type="entry name" value="Chorismate_bind"/>
    <property type="match status" value="1"/>
</dbReference>
<organism evidence="8 9">
    <name type="scientific">Azospirillum doebereinerae</name>
    <dbReference type="NCBI Taxonomy" id="92933"/>
    <lineage>
        <taxon>Bacteria</taxon>
        <taxon>Pseudomonadati</taxon>
        <taxon>Pseudomonadota</taxon>
        <taxon>Alphaproteobacteria</taxon>
        <taxon>Rhodospirillales</taxon>
        <taxon>Azospirillaceae</taxon>
        <taxon>Azospirillum</taxon>
    </lineage>
</organism>
<dbReference type="SUPFAM" id="SSF56322">
    <property type="entry name" value="ADC synthase"/>
    <property type="match status" value="1"/>
</dbReference>
<dbReference type="EMBL" id="RZIJ01000016">
    <property type="protein sequence ID" value="RUQ67817.1"/>
    <property type="molecule type" value="Genomic_DNA"/>
</dbReference>
<keyword evidence="4 8" id="KW-0413">Isomerase</keyword>
<accession>A0A3S1CFJ1</accession>
<dbReference type="InterPro" id="IPR005801">
    <property type="entry name" value="ADC_synthase"/>
</dbReference>
<gene>
    <name evidence="8" type="ORF">EJ913_19280</name>
</gene>
<feature type="compositionally biased region" description="Basic and acidic residues" evidence="6">
    <location>
        <begin position="219"/>
        <end position="228"/>
    </location>
</feature>
<feature type="domain" description="Chorismate-utilising enzyme C-terminal" evidence="7">
    <location>
        <begin position="125"/>
        <end position="380"/>
    </location>
</feature>
<comment type="similarity">
    <text evidence="2">Belongs to the isochorismate synthase family.</text>
</comment>
<dbReference type="GO" id="GO:0009697">
    <property type="term" value="P:salicylic acid biosynthetic process"/>
    <property type="evidence" value="ECO:0007669"/>
    <property type="project" value="TreeGrafter"/>
</dbReference>
<dbReference type="GO" id="GO:0008909">
    <property type="term" value="F:isochorismate synthase activity"/>
    <property type="evidence" value="ECO:0007669"/>
    <property type="project" value="UniProtKB-EC"/>
</dbReference>
<evidence type="ECO:0000256" key="6">
    <source>
        <dbReference type="SAM" id="MobiDB-lite"/>
    </source>
</evidence>
<protein>
    <recommendedName>
        <fullName evidence="3">isochorismate synthase</fullName>
        <ecNumber evidence="3">5.4.4.2</ecNumber>
    </recommendedName>
    <alternativeName>
        <fullName evidence="5">Isochorismate mutase</fullName>
    </alternativeName>
</protein>
<evidence type="ECO:0000313" key="8">
    <source>
        <dbReference type="EMBL" id="RUQ67817.1"/>
    </source>
</evidence>
<dbReference type="RefSeq" id="WP_127000851.1">
    <property type="nucleotide sequence ID" value="NZ_JBNPXW010000014.1"/>
</dbReference>
<evidence type="ECO:0000259" key="7">
    <source>
        <dbReference type="Pfam" id="PF00425"/>
    </source>
</evidence>
<dbReference type="PANTHER" id="PTHR42839">
    <property type="entry name" value="ISOCHORISMATE SYNTHASE ENTC"/>
    <property type="match status" value="1"/>
</dbReference>
<keyword evidence="9" id="KW-1185">Reference proteome</keyword>
<dbReference type="AlphaFoldDB" id="A0A3S1CFJ1"/>
<dbReference type="Proteomes" id="UP000280346">
    <property type="component" value="Unassembled WGS sequence"/>
</dbReference>
<evidence type="ECO:0000256" key="5">
    <source>
        <dbReference type="ARBA" id="ARBA00041564"/>
    </source>
</evidence>
<name>A0A3S1CFJ1_9PROT</name>
<feature type="region of interest" description="Disordered" evidence="6">
    <location>
        <begin position="210"/>
        <end position="233"/>
    </location>
</feature>
<reference evidence="8 9" key="1">
    <citation type="submission" date="2018-12" db="EMBL/GenBank/DDBJ databases">
        <authorList>
            <person name="Yang Y."/>
        </authorList>
    </citation>
    <scope>NUCLEOTIDE SEQUENCE [LARGE SCALE GENOMIC DNA]</scope>
    <source>
        <strain evidence="8 9">GSF71</strain>
    </source>
</reference>
<dbReference type="OrthoDB" id="9806579at2"/>